<dbReference type="Gene3D" id="3.40.50.1580">
    <property type="entry name" value="Nucleoside phosphorylase domain"/>
    <property type="match status" value="1"/>
</dbReference>
<dbReference type="InterPro" id="IPR035994">
    <property type="entry name" value="Nucleoside_phosphorylase_sf"/>
</dbReference>
<dbReference type="Pfam" id="PF01048">
    <property type="entry name" value="PNP_UDP_1"/>
    <property type="match status" value="1"/>
</dbReference>
<sequence>MIICAGNNETFDFAQPMGVGLVEVAMNLTQYCLFDKPDFLLFVGSAGSYGEANIFDIIESKTASNIELAFLTNDAYTPLDNVISTNTTQKKDIIVNSSNYISTNEKLTKKFLSFGIGIENMEFFSVLRVAQEFNIPAGGVFCVTNYTNENAHQDFLKNHQKAKELLTLHVKRRIKELTQK</sequence>
<organism evidence="2">
    <name type="scientific">hydrothermal vent metagenome</name>
    <dbReference type="NCBI Taxonomy" id="652676"/>
    <lineage>
        <taxon>unclassified sequences</taxon>
        <taxon>metagenomes</taxon>
        <taxon>ecological metagenomes</taxon>
    </lineage>
</organism>
<accession>A0A1W1D5X5</accession>
<dbReference type="SUPFAM" id="SSF53167">
    <property type="entry name" value="Purine and uridine phosphorylases"/>
    <property type="match status" value="1"/>
</dbReference>
<dbReference type="InterPro" id="IPR000845">
    <property type="entry name" value="Nucleoside_phosphorylase_d"/>
</dbReference>
<protein>
    <submittedName>
        <fullName evidence="2">Purine nucleoside phosphorylase</fullName>
    </submittedName>
</protein>
<dbReference type="EMBL" id="FPHP01000048">
    <property type="protein sequence ID" value="SFV75890.1"/>
    <property type="molecule type" value="Genomic_DNA"/>
</dbReference>
<dbReference type="GO" id="GO:0003824">
    <property type="term" value="F:catalytic activity"/>
    <property type="evidence" value="ECO:0007669"/>
    <property type="project" value="InterPro"/>
</dbReference>
<proteinExistence type="predicted"/>
<evidence type="ECO:0000259" key="1">
    <source>
        <dbReference type="Pfam" id="PF01048"/>
    </source>
</evidence>
<evidence type="ECO:0000313" key="2">
    <source>
        <dbReference type="EMBL" id="SFV75890.1"/>
    </source>
</evidence>
<dbReference type="AlphaFoldDB" id="A0A1W1D5X5"/>
<dbReference type="GO" id="GO:0009116">
    <property type="term" value="P:nucleoside metabolic process"/>
    <property type="evidence" value="ECO:0007669"/>
    <property type="project" value="InterPro"/>
</dbReference>
<reference evidence="2" key="1">
    <citation type="submission" date="2016-10" db="EMBL/GenBank/DDBJ databases">
        <authorList>
            <person name="de Groot N.N."/>
        </authorList>
    </citation>
    <scope>NUCLEOTIDE SEQUENCE</scope>
</reference>
<name>A0A1W1D5X5_9ZZZZ</name>
<gene>
    <name evidence="2" type="ORF">MNB_SM-3-820</name>
</gene>
<feature type="domain" description="Nucleoside phosphorylase" evidence="1">
    <location>
        <begin position="102"/>
        <end position="172"/>
    </location>
</feature>